<gene>
    <name evidence="2" type="ORF">JR064_15675</name>
</gene>
<comment type="caution">
    <text evidence="2">The sequence shown here is derived from an EMBL/GenBank/DDBJ whole genome shotgun (WGS) entry which is preliminary data.</text>
</comment>
<proteinExistence type="predicted"/>
<organism evidence="2 3">
    <name type="scientific">Xanthomonas bonasiae</name>
    <dbReference type="NCBI Taxonomy" id="2810351"/>
    <lineage>
        <taxon>Bacteria</taxon>
        <taxon>Pseudomonadati</taxon>
        <taxon>Pseudomonadota</taxon>
        <taxon>Gammaproteobacteria</taxon>
        <taxon>Lysobacterales</taxon>
        <taxon>Lysobacteraceae</taxon>
        <taxon>Xanthomonas</taxon>
    </lineage>
</organism>
<name>A0ABS3B5J5_9XANT</name>
<feature type="transmembrane region" description="Helical" evidence="1">
    <location>
        <begin position="119"/>
        <end position="141"/>
    </location>
</feature>
<feature type="transmembrane region" description="Helical" evidence="1">
    <location>
        <begin position="45"/>
        <end position="64"/>
    </location>
</feature>
<protein>
    <recommendedName>
        <fullName evidence="4">Transmembrane protein</fullName>
    </recommendedName>
</protein>
<accession>A0ABS3B5J5</accession>
<dbReference type="Proteomes" id="UP000695802">
    <property type="component" value="Unassembled WGS sequence"/>
</dbReference>
<dbReference type="RefSeq" id="WP_206230365.1">
    <property type="nucleotide sequence ID" value="NZ_JAFIWB010000020.1"/>
</dbReference>
<evidence type="ECO:0000313" key="2">
    <source>
        <dbReference type="EMBL" id="MBN6103608.1"/>
    </source>
</evidence>
<evidence type="ECO:0000256" key="1">
    <source>
        <dbReference type="SAM" id="Phobius"/>
    </source>
</evidence>
<sequence length="144" mass="15504">MSTPLELRTMAALLRQASPLDRLSLVLFAVALLLGAWYANVAMSLAAMLCLLSVLAGVAQRYWAARVGLDAALLDAVLAEADLDQAGSDLDAALHRLGLLRRLPPPRDWQSRWRGMRGLLLRQIASLALQLLALLAAQIAAQIA</sequence>
<reference evidence="2 3" key="1">
    <citation type="submission" date="2021-02" db="EMBL/GenBank/DDBJ databases">
        <title>Taxonomically Unique Crown Gall-Associated Xanthomonas Stains Have Deficiency in Virulence Repertories.</title>
        <authorList>
            <person name="Mafakheri H."/>
            <person name="Taghavi S.M."/>
            <person name="Dimkic I."/>
            <person name="Nemanja K."/>
            <person name="Osdaghi E."/>
        </authorList>
    </citation>
    <scope>NUCLEOTIDE SEQUENCE [LARGE SCALE GENOMIC DNA]</scope>
    <source>
        <strain evidence="2 3">FX4</strain>
    </source>
</reference>
<keyword evidence="1" id="KW-0812">Transmembrane</keyword>
<keyword evidence="3" id="KW-1185">Reference proteome</keyword>
<evidence type="ECO:0008006" key="4">
    <source>
        <dbReference type="Google" id="ProtNLM"/>
    </source>
</evidence>
<evidence type="ECO:0000313" key="3">
    <source>
        <dbReference type="Proteomes" id="UP000695802"/>
    </source>
</evidence>
<keyword evidence="1" id="KW-0472">Membrane</keyword>
<dbReference type="EMBL" id="JAFIWB010000020">
    <property type="protein sequence ID" value="MBN6103608.1"/>
    <property type="molecule type" value="Genomic_DNA"/>
</dbReference>
<keyword evidence="1" id="KW-1133">Transmembrane helix</keyword>